<keyword evidence="7" id="KW-0503">Monooxygenase</keyword>
<name>A0A3D8R9E2_9EURO</name>
<dbReference type="GO" id="GO:0004497">
    <property type="term" value="F:monooxygenase activity"/>
    <property type="evidence" value="ECO:0007669"/>
    <property type="project" value="UniProtKB-KW"/>
</dbReference>
<dbReference type="GO" id="GO:0016705">
    <property type="term" value="F:oxidoreductase activity, acting on paired donors, with incorporation or reduction of molecular oxygen"/>
    <property type="evidence" value="ECO:0007669"/>
    <property type="project" value="InterPro"/>
</dbReference>
<dbReference type="PANTHER" id="PTHR24305:SF210">
    <property type="entry name" value="CYTOCHROME P450 MONOOXYGENASE ASQL-RELATED"/>
    <property type="match status" value="1"/>
</dbReference>
<reference evidence="8 9" key="1">
    <citation type="journal article" date="2018" name="IMA Fungus">
        <title>IMA Genome-F 9: Draft genome sequence of Annulohypoxylon stygium, Aspergillus mulundensis, Berkeleyomyces basicola (syn. Thielaviopsis basicola), Ceratocystis smalleyi, two Cercospora beticola strains, Coleophoma cylindrospora, Fusarium fracticaudum, Phialophora cf. hyalina, and Morchella septimelata.</title>
        <authorList>
            <person name="Wingfield B.D."/>
            <person name="Bills G.F."/>
            <person name="Dong Y."/>
            <person name="Huang W."/>
            <person name="Nel W.J."/>
            <person name="Swalarsk-Parry B.S."/>
            <person name="Vaghefi N."/>
            <person name="Wilken P.M."/>
            <person name="An Z."/>
            <person name="de Beer Z.W."/>
            <person name="De Vos L."/>
            <person name="Chen L."/>
            <person name="Duong T.A."/>
            <person name="Gao Y."/>
            <person name="Hammerbacher A."/>
            <person name="Kikkert J.R."/>
            <person name="Li Y."/>
            <person name="Li H."/>
            <person name="Li K."/>
            <person name="Li Q."/>
            <person name="Liu X."/>
            <person name="Ma X."/>
            <person name="Naidoo K."/>
            <person name="Pethybridge S.J."/>
            <person name="Sun J."/>
            <person name="Steenkamp E.T."/>
            <person name="van der Nest M.A."/>
            <person name="van Wyk S."/>
            <person name="Wingfield M.J."/>
            <person name="Xiong C."/>
            <person name="Yue Q."/>
            <person name="Zhang X."/>
        </authorList>
    </citation>
    <scope>NUCLEOTIDE SEQUENCE [LARGE SCALE GENOMIC DNA]</scope>
    <source>
        <strain evidence="8 9">DSM 5745</strain>
    </source>
</reference>
<dbReference type="GO" id="GO:0020037">
    <property type="term" value="F:heme binding"/>
    <property type="evidence" value="ECO:0007669"/>
    <property type="project" value="InterPro"/>
</dbReference>
<dbReference type="EMBL" id="PVWQ01000010">
    <property type="protein sequence ID" value="RDW70669.1"/>
    <property type="molecule type" value="Genomic_DNA"/>
</dbReference>
<sequence>MSEEEMAAHASTLVLAGGETFATFLAATTYYLLKDGADSEAWNRLCAEVRGHYQSYDQTKAASAQKLPYLRAVIQEGLQIYPLGPQGFPRISPGTYIDGH</sequence>
<dbReference type="InterPro" id="IPR050121">
    <property type="entry name" value="Cytochrome_P450_monoxygenase"/>
</dbReference>
<dbReference type="STRING" id="1810919.A0A3D8R9E2"/>
<keyword evidence="5" id="KW-0560">Oxidoreductase</keyword>
<comment type="cofactor">
    <cofactor evidence="1">
        <name>heme</name>
        <dbReference type="ChEBI" id="CHEBI:30413"/>
    </cofactor>
</comment>
<dbReference type="Pfam" id="PF00067">
    <property type="entry name" value="p450"/>
    <property type="match status" value="1"/>
</dbReference>
<gene>
    <name evidence="8" type="ORF">DSM5745_08180</name>
</gene>
<comment type="similarity">
    <text evidence="2">Belongs to the cytochrome P450 family.</text>
</comment>
<dbReference type="RefSeq" id="XP_026601200.1">
    <property type="nucleotide sequence ID" value="XM_026750196.1"/>
</dbReference>
<organism evidence="8 9">
    <name type="scientific">Aspergillus mulundensis</name>
    <dbReference type="NCBI Taxonomy" id="1810919"/>
    <lineage>
        <taxon>Eukaryota</taxon>
        <taxon>Fungi</taxon>
        <taxon>Dikarya</taxon>
        <taxon>Ascomycota</taxon>
        <taxon>Pezizomycotina</taxon>
        <taxon>Eurotiomycetes</taxon>
        <taxon>Eurotiomycetidae</taxon>
        <taxon>Eurotiales</taxon>
        <taxon>Aspergillaceae</taxon>
        <taxon>Aspergillus</taxon>
        <taxon>Aspergillus subgen. Nidulantes</taxon>
    </lineage>
</organism>
<evidence type="ECO:0008006" key="10">
    <source>
        <dbReference type="Google" id="ProtNLM"/>
    </source>
</evidence>
<dbReference type="AlphaFoldDB" id="A0A3D8R9E2"/>
<dbReference type="InterPro" id="IPR001128">
    <property type="entry name" value="Cyt_P450"/>
</dbReference>
<dbReference type="GeneID" id="38118550"/>
<evidence type="ECO:0000256" key="6">
    <source>
        <dbReference type="ARBA" id="ARBA00023004"/>
    </source>
</evidence>
<evidence type="ECO:0000256" key="5">
    <source>
        <dbReference type="ARBA" id="ARBA00023002"/>
    </source>
</evidence>
<evidence type="ECO:0000256" key="1">
    <source>
        <dbReference type="ARBA" id="ARBA00001971"/>
    </source>
</evidence>
<evidence type="ECO:0000256" key="7">
    <source>
        <dbReference type="ARBA" id="ARBA00023033"/>
    </source>
</evidence>
<dbReference type="InterPro" id="IPR036396">
    <property type="entry name" value="Cyt_P450_sf"/>
</dbReference>
<protein>
    <recommendedName>
        <fullName evidence="10">Cytochrome P450</fullName>
    </recommendedName>
</protein>
<dbReference type="Gene3D" id="1.10.630.10">
    <property type="entry name" value="Cytochrome P450"/>
    <property type="match status" value="1"/>
</dbReference>
<comment type="caution">
    <text evidence="8">The sequence shown here is derived from an EMBL/GenBank/DDBJ whole genome shotgun (WGS) entry which is preliminary data.</text>
</comment>
<dbReference type="OrthoDB" id="1470350at2759"/>
<dbReference type="PANTHER" id="PTHR24305">
    <property type="entry name" value="CYTOCHROME P450"/>
    <property type="match status" value="1"/>
</dbReference>
<evidence type="ECO:0000313" key="9">
    <source>
        <dbReference type="Proteomes" id="UP000256690"/>
    </source>
</evidence>
<evidence type="ECO:0000256" key="2">
    <source>
        <dbReference type="ARBA" id="ARBA00010617"/>
    </source>
</evidence>
<accession>A0A3D8R9E2</accession>
<dbReference type="GO" id="GO:0005506">
    <property type="term" value="F:iron ion binding"/>
    <property type="evidence" value="ECO:0007669"/>
    <property type="project" value="InterPro"/>
</dbReference>
<keyword evidence="3" id="KW-0349">Heme</keyword>
<keyword evidence="6" id="KW-0408">Iron</keyword>
<evidence type="ECO:0000313" key="8">
    <source>
        <dbReference type="EMBL" id="RDW70669.1"/>
    </source>
</evidence>
<keyword evidence="4" id="KW-0479">Metal-binding</keyword>
<dbReference type="GO" id="GO:0044550">
    <property type="term" value="P:secondary metabolite biosynthetic process"/>
    <property type="evidence" value="ECO:0007669"/>
    <property type="project" value="UniProtKB-ARBA"/>
</dbReference>
<proteinExistence type="inferred from homology"/>
<evidence type="ECO:0000256" key="3">
    <source>
        <dbReference type="ARBA" id="ARBA00022617"/>
    </source>
</evidence>
<dbReference type="Proteomes" id="UP000256690">
    <property type="component" value="Unassembled WGS sequence"/>
</dbReference>
<dbReference type="SUPFAM" id="SSF48264">
    <property type="entry name" value="Cytochrome P450"/>
    <property type="match status" value="1"/>
</dbReference>
<keyword evidence="9" id="KW-1185">Reference proteome</keyword>
<evidence type="ECO:0000256" key="4">
    <source>
        <dbReference type="ARBA" id="ARBA00022723"/>
    </source>
</evidence>